<dbReference type="Gene3D" id="1.20.1260.10">
    <property type="match status" value="1"/>
</dbReference>
<dbReference type="Pfam" id="PF13628">
    <property type="entry name" value="DUF4142"/>
    <property type="match status" value="1"/>
</dbReference>
<feature type="domain" description="DUF4142" evidence="2">
    <location>
        <begin position="33"/>
        <end position="173"/>
    </location>
</feature>
<dbReference type="RefSeq" id="WP_008583891.1">
    <property type="nucleotide sequence ID" value="NZ_CP007035.1"/>
</dbReference>
<dbReference type="InterPro" id="IPR025419">
    <property type="entry name" value="DUF4142"/>
</dbReference>
<feature type="signal peptide" evidence="1">
    <location>
        <begin position="1"/>
        <end position="26"/>
    </location>
</feature>
<dbReference type="KEGG" id="nso:NIASO_02385"/>
<name>W0EXQ8_9BACT</name>
<dbReference type="HOGENOM" id="CLU_079636_3_0_10"/>
<dbReference type="InterPro" id="IPR012347">
    <property type="entry name" value="Ferritin-like"/>
</dbReference>
<protein>
    <submittedName>
        <fullName evidence="3">Membrane protein</fullName>
    </submittedName>
</protein>
<reference evidence="3 4" key="1">
    <citation type="submission" date="2013-12" db="EMBL/GenBank/DDBJ databases">
        <authorList>
            <consortium name="DOE Joint Genome Institute"/>
            <person name="Eisen J."/>
            <person name="Huntemann M."/>
            <person name="Han J."/>
            <person name="Chen A."/>
            <person name="Kyrpides N."/>
            <person name="Mavromatis K."/>
            <person name="Markowitz V."/>
            <person name="Palaniappan K."/>
            <person name="Ivanova N."/>
            <person name="Schaumberg A."/>
            <person name="Pati A."/>
            <person name="Liolios K."/>
            <person name="Nordberg H.P."/>
            <person name="Cantor M.N."/>
            <person name="Hua S.X."/>
            <person name="Woyke T."/>
        </authorList>
    </citation>
    <scope>NUCLEOTIDE SEQUENCE [LARGE SCALE GENOMIC DNA]</scope>
    <source>
        <strain evidence="4">DSM 19437</strain>
    </source>
</reference>
<organism evidence="3 4">
    <name type="scientific">Niabella soli DSM 19437</name>
    <dbReference type="NCBI Taxonomy" id="929713"/>
    <lineage>
        <taxon>Bacteria</taxon>
        <taxon>Pseudomonadati</taxon>
        <taxon>Bacteroidota</taxon>
        <taxon>Chitinophagia</taxon>
        <taxon>Chitinophagales</taxon>
        <taxon>Chitinophagaceae</taxon>
        <taxon>Niabella</taxon>
    </lineage>
</organism>
<dbReference type="STRING" id="929713.NIASO_02385"/>
<dbReference type="eggNOG" id="COG3652">
    <property type="taxonomic scope" value="Bacteria"/>
</dbReference>
<accession>W0EXQ8</accession>
<keyword evidence="4" id="KW-1185">Reference proteome</keyword>
<proteinExistence type="predicted"/>
<dbReference type="OrthoDB" id="883203at2"/>
<evidence type="ECO:0000313" key="3">
    <source>
        <dbReference type="EMBL" id="AHF14343.1"/>
    </source>
</evidence>
<dbReference type="PANTHER" id="PTHR38593:SF1">
    <property type="entry name" value="BLR2558 PROTEIN"/>
    <property type="match status" value="1"/>
</dbReference>
<evidence type="ECO:0000259" key="2">
    <source>
        <dbReference type="Pfam" id="PF13628"/>
    </source>
</evidence>
<dbReference type="EMBL" id="CP007035">
    <property type="protein sequence ID" value="AHF14343.1"/>
    <property type="molecule type" value="Genomic_DNA"/>
</dbReference>
<dbReference type="PANTHER" id="PTHR38593">
    <property type="entry name" value="BLR2558 PROTEIN"/>
    <property type="match status" value="1"/>
</dbReference>
<feature type="chain" id="PRO_5004788291" evidence="1">
    <location>
        <begin position="27"/>
        <end position="179"/>
    </location>
</feature>
<keyword evidence="1" id="KW-0732">Signal</keyword>
<sequence length="179" mass="19509">MKTITTLKWLSAALMSALLLPLSSFAQNAPKLTDPEIASVAVTANQIDVNYATIAQRKSKDAAVLNFAKTMKTDHLGVIAMATKLVQKLHVTPRTNAVTKSLLEGEKKTKATLNSKAGKAFNKAYIDNEVVYHEAVINAVENVLIPQAQNAELKALLTNILPALRTHLEHAKMVQKELK</sequence>
<evidence type="ECO:0000313" key="4">
    <source>
        <dbReference type="Proteomes" id="UP000003586"/>
    </source>
</evidence>
<gene>
    <name evidence="3" type="ORF">NIASO_02385</name>
</gene>
<evidence type="ECO:0000256" key="1">
    <source>
        <dbReference type="SAM" id="SignalP"/>
    </source>
</evidence>
<dbReference type="AlphaFoldDB" id="W0EXQ8"/>
<dbReference type="Proteomes" id="UP000003586">
    <property type="component" value="Chromosome"/>
</dbReference>